<proteinExistence type="inferred from homology"/>
<evidence type="ECO:0000256" key="6">
    <source>
        <dbReference type="ARBA" id="ARBA00023136"/>
    </source>
</evidence>
<keyword evidence="6 8" id="KW-0472">Membrane</keyword>
<feature type="transmembrane region" description="Helical" evidence="8">
    <location>
        <begin position="100"/>
        <end position="121"/>
    </location>
</feature>
<keyword evidence="10" id="KW-1185">Reference proteome</keyword>
<dbReference type="AlphaFoldDB" id="A0A2T3G4C5"/>
<evidence type="ECO:0000256" key="3">
    <source>
        <dbReference type="ARBA" id="ARBA00022692"/>
    </source>
</evidence>
<dbReference type="InterPro" id="IPR022929">
    <property type="entry name" value="Put_MntP"/>
</dbReference>
<dbReference type="InterPro" id="IPR003810">
    <property type="entry name" value="Mntp/YtaF"/>
</dbReference>
<dbReference type="PANTHER" id="PTHR35529">
    <property type="entry name" value="MANGANESE EFFLUX PUMP MNTP-RELATED"/>
    <property type="match status" value="1"/>
</dbReference>
<sequence length="182" mass="20609">MSLFELVVISISLAMDAFTVSMMYGISMPKGNIKKQSFIAFYFGFFQALMPFLGYHLGCVFSKKIQAYDHYIAFIFLMIVGINMLKDAFSEEETNYNFKLLDLTILAFATSIDAFAIGMTFAFLEVAIYQALLIIGIITFLLCLFALQIGRYLNNKFQNKALIFGGVVLILIAFKTLLEHLF</sequence>
<dbReference type="HAMAP" id="MF_01521">
    <property type="entry name" value="MntP_pump"/>
    <property type="match status" value="1"/>
</dbReference>
<comment type="function">
    <text evidence="8">Probably functions as a manganese efflux pump.</text>
</comment>
<evidence type="ECO:0000256" key="8">
    <source>
        <dbReference type="HAMAP-Rule" id="MF_01521"/>
    </source>
</evidence>
<feature type="transmembrane region" description="Helical" evidence="8">
    <location>
        <begin position="38"/>
        <end position="58"/>
    </location>
</feature>
<keyword evidence="7 8" id="KW-0464">Manganese</keyword>
<keyword evidence="5 8" id="KW-0406">Ion transport</keyword>
<dbReference type="Pfam" id="PF02659">
    <property type="entry name" value="Mntp"/>
    <property type="match status" value="1"/>
</dbReference>
<reference evidence="9 10" key="1">
    <citation type="journal article" date="2019" name="Int. J. Syst. Evol. Microbiol.">
        <title>Faecalibacillus intestinalis gen. nov., sp. nov. and Faecalibacillus faecis sp. nov., isolated from human faeces.</title>
        <authorList>
            <person name="Seo B."/>
            <person name="Jeon K."/>
            <person name="Baek I."/>
            <person name="Lee Y.M."/>
            <person name="Baek K."/>
            <person name="Ko G."/>
        </authorList>
    </citation>
    <scope>NUCLEOTIDE SEQUENCE [LARGE SCALE GENOMIC DNA]</scope>
    <source>
        <strain evidence="9 10">SNUG30099</strain>
    </source>
</reference>
<keyword evidence="3 8" id="KW-0812">Transmembrane</keyword>
<evidence type="ECO:0000313" key="9">
    <source>
        <dbReference type="EMBL" id="PST42368.1"/>
    </source>
</evidence>
<dbReference type="GO" id="GO:0005384">
    <property type="term" value="F:manganese ion transmembrane transporter activity"/>
    <property type="evidence" value="ECO:0007669"/>
    <property type="project" value="UniProtKB-UniRule"/>
</dbReference>
<accession>A0A2T3G4C5</accession>
<keyword evidence="2 8" id="KW-1003">Cell membrane</keyword>
<evidence type="ECO:0000256" key="5">
    <source>
        <dbReference type="ARBA" id="ARBA00023065"/>
    </source>
</evidence>
<name>A0A2T3G4C5_9FIRM</name>
<evidence type="ECO:0000256" key="2">
    <source>
        <dbReference type="ARBA" id="ARBA00022475"/>
    </source>
</evidence>
<dbReference type="RefSeq" id="WP_022000756.1">
    <property type="nucleotide sequence ID" value="NZ_DAWBZG010000130.1"/>
</dbReference>
<comment type="similarity">
    <text evidence="8">Belongs to the MntP (TC 9.B.29) family.</text>
</comment>
<feature type="transmembrane region" description="Helical" evidence="8">
    <location>
        <begin position="127"/>
        <end position="149"/>
    </location>
</feature>
<dbReference type="PANTHER" id="PTHR35529:SF1">
    <property type="entry name" value="MANGANESE EFFLUX PUMP MNTP-RELATED"/>
    <property type="match status" value="1"/>
</dbReference>
<evidence type="ECO:0000256" key="7">
    <source>
        <dbReference type="ARBA" id="ARBA00023211"/>
    </source>
</evidence>
<protein>
    <recommendedName>
        <fullName evidence="8">Putative manganese efflux pump MntP</fullName>
    </recommendedName>
</protein>
<keyword evidence="4 8" id="KW-1133">Transmembrane helix</keyword>
<evidence type="ECO:0000256" key="1">
    <source>
        <dbReference type="ARBA" id="ARBA00022448"/>
    </source>
</evidence>
<comment type="caution">
    <text evidence="9">The sequence shown here is derived from an EMBL/GenBank/DDBJ whole genome shotgun (WGS) entry which is preliminary data.</text>
</comment>
<organism evidence="9 10">
    <name type="scientific">Faecalibacillus intestinalis</name>
    <dbReference type="NCBI Taxonomy" id="1982626"/>
    <lineage>
        <taxon>Bacteria</taxon>
        <taxon>Bacillati</taxon>
        <taxon>Bacillota</taxon>
        <taxon>Erysipelotrichia</taxon>
        <taxon>Erysipelotrichales</taxon>
        <taxon>Coprobacillaceae</taxon>
        <taxon>Faecalibacillus</taxon>
    </lineage>
</organism>
<dbReference type="Proteomes" id="UP000240974">
    <property type="component" value="Unassembled WGS sequence"/>
</dbReference>
<dbReference type="GO" id="GO:0005886">
    <property type="term" value="C:plasma membrane"/>
    <property type="evidence" value="ECO:0007669"/>
    <property type="project" value="UniProtKB-SubCell"/>
</dbReference>
<gene>
    <name evidence="8" type="primary">mntP</name>
    <name evidence="9" type="ORF">C7U54_05300</name>
</gene>
<keyword evidence="1 8" id="KW-0813">Transport</keyword>
<feature type="transmembrane region" description="Helical" evidence="8">
    <location>
        <begin position="161"/>
        <end position="178"/>
    </location>
</feature>
<feature type="transmembrane region" description="Helical" evidence="8">
    <location>
        <begin position="6"/>
        <end position="26"/>
    </location>
</feature>
<evidence type="ECO:0000256" key="4">
    <source>
        <dbReference type="ARBA" id="ARBA00022989"/>
    </source>
</evidence>
<dbReference type="EMBL" id="PYLQ01000005">
    <property type="protein sequence ID" value="PST42368.1"/>
    <property type="molecule type" value="Genomic_DNA"/>
</dbReference>
<evidence type="ECO:0000313" key="10">
    <source>
        <dbReference type="Proteomes" id="UP000240974"/>
    </source>
</evidence>
<comment type="subcellular location">
    <subcellularLocation>
        <location evidence="8">Cell membrane</location>
        <topology evidence="8">Multi-pass membrane protein</topology>
    </subcellularLocation>
</comment>
<feature type="transmembrane region" description="Helical" evidence="8">
    <location>
        <begin position="70"/>
        <end position="88"/>
    </location>
</feature>